<sequence>MDSTGAADRVAPPRGTDAAMPARRMPLVPALLAAVLAGALVGCTTAADVDDLPLVSRDAEGIPDELRSVELTALDPSAALDPALLVGWNPSDALPTGSWIDVTWIDGAPECGGQVEAVRVLETDARVVLDLQRAETTTTTDGATCGDVGYPATARIPLERPLLSRELLQHALPER</sequence>
<keyword evidence="3" id="KW-1185">Reference proteome</keyword>
<evidence type="ECO:0000256" key="1">
    <source>
        <dbReference type="SAM" id="MobiDB-lite"/>
    </source>
</evidence>
<dbReference type="HOGENOM" id="CLU_1529958_0_0_11"/>
<reference evidence="2 3" key="1">
    <citation type="journal article" date="2008" name="J. Bacteriol.">
        <title>The genome sequence of the tomato-pathogenic actinomycete Clavibacter michiganensis subsp. michiganensis NCPPB382 reveals a large island involved in pathogenicity.</title>
        <authorList>
            <person name="Gartemann K.H."/>
            <person name="Abt B."/>
            <person name="Bekel T."/>
            <person name="Burger A."/>
            <person name="Engemann J."/>
            <person name="Flugel M."/>
            <person name="Gaigalat L."/>
            <person name="Goesmann A."/>
            <person name="Grafen I."/>
            <person name="Kalinowski J."/>
            <person name="Kaup O."/>
            <person name="Kirchner O."/>
            <person name="Krause L."/>
            <person name="Linke B."/>
            <person name="McHardy A."/>
            <person name="Meyer F."/>
            <person name="Pohle S."/>
            <person name="Ruckert C."/>
            <person name="Schneiker S."/>
            <person name="Zellermann E.M."/>
            <person name="Puhler A."/>
            <person name="Eichenlaub R."/>
            <person name="Kaiser O."/>
            <person name="Bartels D."/>
        </authorList>
    </citation>
    <scope>NUCLEOTIDE SEQUENCE [LARGE SCALE GENOMIC DNA]</scope>
    <source>
        <strain evidence="2 3">NCPPB 382</strain>
    </source>
</reference>
<dbReference type="KEGG" id="cmi:CMM_2642"/>
<dbReference type="AlphaFoldDB" id="A5CUD8"/>
<evidence type="ECO:0000313" key="3">
    <source>
        <dbReference type="Proteomes" id="UP000001564"/>
    </source>
</evidence>
<name>A5CUD8_CLAM3</name>
<dbReference type="Proteomes" id="UP000001564">
    <property type="component" value="Chromosome"/>
</dbReference>
<proteinExistence type="predicted"/>
<gene>
    <name evidence="2" type="ordered locus">CMM_2642</name>
</gene>
<accession>A5CUD8</accession>
<feature type="region of interest" description="Disordered" evidence="1">
    <location>
        <begin position="1"/>
        <end position="20"/>
    </location>
</feature>
<organism evidence="2 3">
    <name type="scientific">Clavibacter michiganensis subsp. michiganensis (strain NCPPB 382)</name>
    <dbReference type="NCBI Taxonomy" id="443906"/>
    <lineage>
        <taxon>Bacteria</taxon>
        <taxon>Bacillati</taxon>
        <taxon>Actinomycetota</taxon>
        <taxon>Actinomycetes</taxon>
        <taxon>Micrococcales</taxon>
        <taxon>Microbacteriaceae</taxon>
        <taxon>Clavibacter</taxon>
    </lineage>
</organism>
<protein>
    <submittedName>
        <fullName evidence="2">Uncharacterized protein</fullName>
    </submittedName>
</protein>
<dbReference type="EMBL" id="AM711867">
    <property type="protein sequence ID" value="CAN02725.1"/>
    <property type="molecule type" value="Genomic_DNA"/>
</dbReference>
<evidence type="ECO:0000313" key="2">
    <source>
        <dbReference type="EMBL" id="CAN02725.1"/>
    </source>
</evidence>